<evidence type="ECO:0000313" key="2">
    <source>
        <dbReference type="Proteomes" id="UP000480684"/>
    </source>
</evidence>
<evidence type="ECO:0000313" key="1">
    <source>
        <dbReference type="EMBL" id="NFV79650.1"/>
    </source>
</evidence>
<sequence>MNLWFRLLKVLIFGLFRPRLAMTEVSRLRFRVWPNDIDINVHMNNARYLALMDLGRFDLIARAGLWRPVLRKHWQPVIGGALVRYRRPLKTFQPFTLASRMLGWDDRWIYIEHRVETEGGVACVTMVRAAFLEKGAIVPPDQVAAEVGFAGEAPPAPAWAGQWRALDESAFDDAAPLRAAQ</sequence>
<protein>
    <submittedName>
        <fullName evidence="1">Thioesterase</fullName>
    </submittedName>
</protein>
<reference evidence="1 2" key="1">
    <citation type="submission" date="2020-02" db="EMBL/GenBank/DDBJ databases">
        <authorList>
            <person name="Dziuba M."/>
            <person name="Kuznetsov B."/>
            <person name="Mardanov A."/>
            <person name="Ravin N."/>
            <person name="Grouzdev D."/>
        </authorList>
    </citation>
    <scope>NUCLEOTIDE SEQUENCE [LARGE SCALE GENOMIC DNA]</scope>
    <source>
        <strain evidence="1 2">SpK</strain>
    </source>
</reference>
<dbReference type="Pfam" id="PF13279">
    <property type="entry name" value="4HBT_2"/>
    <property type="match status" value="1"/>
</dbReference>
<dbReference type="InterPro" id="IPR029069">
    <property type="entry name" value="HotDog_dom_sf"/>
</dbReference>
<dbReference type="Gene3D" id="3.10.129.10">
    <property type="entry name" value="Hotdog Thioesterase"/>
    <property type="match status" value="1"/>
</dbReference>
<dbReference type="AlphaFoldDB" id="A0A7C9UVG1"/>
<proteinExistence type="predicted"/>
<dbReference type="RefSeq" id="WP_163676459.1">
    <property type="nucleotide sequence ID" value="NZ_JAAIYP010000033.1"/>
</dbReference>
<organism evidence="1 2">
    <name type="scientific">Magnetospirillum aberrantis SpK</name>
    <dbReference type="NCBI Taxonomy" id="908842"/>
    <lineage>
        <taxon>Bacteria</taxon>
        <taxon>Pseudomonadati</taxon>
        <taxon>Pseudomonadota</taxon>
        <taxon>Alphaproteobacteria</taxon>
        <taxon>Rhodospirillales</taxon>
        <taxon>Rhodospirillaceae</taxon>
        <taxon>Magnetospirillum</taxon>
    </lineage>
</organism>
<dbReference type="SUPFAM" id="SSF54637">
    <property type="entry name" value="Thioesterase/thiol ester dehydrase-isomerase"/>
    <property type="match status" value="1"/>
</dbReference>
<comment type="caution">
    <text evidence="1">The sequence shown here is derived from an EMBL/GenBank/DDBJ whole genome shotgun (WGS) entry which is preliminary data.</text>
</comment>
<gene>
    <name evidence="1" type="ORF">G4223_05960</name>
</gene>
<keyword evidence="2" id="KW-1185">Reference proteome</keyword>
<dbReference type="CDD" id="cd00586">
    <property type="entry name" value="4HBT"/>
    <property type="match status" value="1"/>
</dbReference>
<accession>A0A7C9UVG1</accession>
<dbReference type="PANTHER" id="PTHR12475">
    <property type="match status" value="1"/>
</dbReference>
<dbReference type="EMBL" id="JAAIYP010000033">
    <property type="protein sequence ID" value="NFV79650.1"/>
    <property type="molecule type" value="Genomic_DNA"/>
</dbReference>
<dbReference type="PANTHER" id="PTHR12475:SF4">
    <property type="entry name" value="PROTEIN THEM6"/>
    <property type="match status" value="1"/>
</dbReference>
<name>A0A7C9UVG1_9PROT</name>
<dbReference type="InterPro" id="IPR051490">
    <property type="entry name" value="THEM6_lcsJ_thioesterase"/>
</dbReference>
<dbReference type="Proteomes" id="UP000480684">
    <property type="component" value="Unassembled WGS sequence"/>
</dbReference>